<protein>
    <submittedName>
        <fullName evidence="2">Uncharacterized protein</fullName>
    </submittedName>
</protein>
<dbReference type="OrthoDB" id="10557272at2759"/>
<proteinExistence type="predicted"/>
<accession>A0A2T4C3V8</accession>
<feature type="region of interest" description="Disordered" evidence="1">
    <location>
        <begin position="85"/>
        <end position="104"/>
    </location>
</feature>
<keyword evidence="3" id="KW-1185">Reference proteome</keyword>
<dbReference type="Proteomes" id="UP000240760">
    <property type="component" value="Unassembled WGS sequence"/>
</dbReference>
<feature type="region of interest" description="Disordered" evidence="1">
    <location>
        <begin position="1"/>
        <end position="23"/>
    </location>
</feature>
<gene>
    <name evidence="2" type="ORF">M440DRAFT_316478</name>
</gene>
<evidence type="ECO:0000313" key="2">
    <source>
        <dbReference type="EMBL" id="PTB76225.1"/>
    </source>
</evidence>
<sequence>MRAGLPIRRRDPDGARSGACDLTEAKGGQKRHSRLETALLRAPASWSLYGASKCVCLEVNGALESTCCKPSGDMGVRALGYTAKKRQKRMDGRAAKHEDGGHRRCGVPDCSTCLRPTQRVLYMDWYEDASQAQGASKPATSAKPLRIQS</sequence>
<name>A0A2T4C3V8_TRILO</name>
<feature type="compositionally biased region" description="Basic and acidic residues" evidence="1">
    <location>
        <begin position="89"/>
        <end position="102"/>
    </location>
</feature>
<organism evidence="2 3">
    <name type="scientific">Trichoderma longibrachiatum ATCC 18648</name>
    <dbReference type="NCBI Taxonomy" id="983965"/>
    <lineage>
        <taxon>Eukaryota</taxon>
        <taxon>Fungi</taxon>
        <taxon>Dikarya</taxon>
        <taxon>Ascomycota</taxon>
        <taxon>Pezizomycotina</taxon>
        <taxon>Sordariomycetes</taxon>
        <taxon>Hypocreomycetidae</taxon>
        <taxon>Hypocreales</taxon>
        <taxon>Hypocreaceae</taxon>
        <taxon>Trichoderma</taxon>
    </lineage>
</organism>
<dbReference type="AlphaFoldDB" id="A0A2T4C3V8"/>
<dbReference type="EMBL" id="KZ679132">
    <property type="protein sequence ID" value="PTB76225.1"/>
    <property type="molecule type" value="Genomic_DNA"/>
</dbReference>
<reference evidence="2 3" key="1">
    <citation type="submission" date="2016-07" db="EMBL/GenBank/DDBJ databases">
        <title>Multiple horizontal gene transfer events from other fungi enriched the ability of initially mycotrophic Trichoderma (Ascomycota) to feed on dead plant biomass.</title>
        <authorList>
            <consortium name="DOE Joint Genome Institute"/>
            <person name="Aerts A."/>
            <person name="Atanasova L."/>
            <person name="Chenthamara K."/>
            <person name="Zhang J."/>
            <person name="Grujic M."/>
            <person name="Henrissat B."/>
            <person name="Kuo A."/>
            <person name="Salamov A."/>
            <person name="Lipzen A."/>
            <person name="Labutti K."/>
            <person name="Barry K."/>
            <person name="Miao Y."/>
            <person name="Rahimi M.J."/>
            <person name="Shen Q."/>
            <person name="Grigoriev I.V."/>
            <person name="Kubicek C.P."/>
            <person name="Druzhinina I.S."/>
        </authorList>
    </citation>
    <scope>NUCLEOTIDE SEQUENCE [LARGE SCALE GENOMIC DNA]</scope>
    <source>
        <strain evidence="2 3">ATCC 18648</strain>
    </source>
</reference>
<evidence type="ECO:0000256" key="1">
    <source>
        <dbReference type="SAM" id="MobiDB-lite"/>
    </source>
</evidence>
<evidence type="ECO:0000313" key="3">
    <source>
        <dbReference type="Proteomes" id="UP000240760"/>
    </source>
</evidence>